<dbReference type="AlphaFoldDB" id="K1JL20"/>
<dbReference type="PATRIC" id="fig|742823.3.peg.86"/>
<feature type="signal peptide" evidence="1">
    <location>
        <begin position="1"/>
        <end position="19"/>
    </location>
</feature>
<dbReference type="Proteomes" id="UP000005835">
    <property type="component" value="Unassembled WGS sequence"/>
</dbReference>
<gene>
    <name evidence="2" type="ORF">HMPREF9465_00083</name>
</gene>
<protein>
    <submittedName>
        <fullName evidence="2">Uncharacterized protein</fullName>
    </submittedName>
</protein>
<dbReference type="STRING" id="742823.HMPREF9465_00083"/>
<proteinExistence type="predicted"/>
<sequence>MRNSAIIVLCCLGCSSAAAMPGAEPAAGLGDHCQEVEAPCIRQWTEMSASERAHLWPYLDEVSRAMHWRSMSTRERSDMRREMSAADRDKLRKRFCSEQAGAVMSKETRKLRRDERQLLRQQITEFHVQLTGSGEGRAAYAAGASAR</sequence>
<evidence type="ECO:0000313" key="3">
    <source>
        <dbReference type="Proteomes" id="UP000005835"/>
    </source>
</evidence>
<dbReference type="OrthoDB" id="9157569at2"/>
<dbReference type="eggNOG" id="ENOG5032QI0">
    <property type="taxonomic scope" value="Bacteria"/>
</dbReference>
<comment type="caution">
    <text evidence="2">The sequence shown here is derived from an EMBL/GenBank/DDBJ whole genome shotgun (WGS) entry which is preliminary data.</text>
</comment>
<reference evidence="2 3" key="1">
    <citation type="submission" date="2012-05" db="EMBL/GenBank/DDBJ databases">
        <title>The Genome Sequence of Sutterella wadsworthensis 2_1_59BFAA.</title>
        <authorList>
            <consortium name="The Broad Institute Genome Sequencing Platform"/>
            <person name="Earl A."/>
            <person name="Ward D."/>
            <person name="Feldgarden M."/>
            <person name="Gevers D."/>
            <person name="Daigneault M."/>
            <person name="Strauss J."/>
            <person name="Allen-Vercoe E."/>
            <person name="Walker B."/>
            <person name="Young S.K."/>
            <person name="Zeng Q."/>
            <person name="Gargeya S."/>
            <person name="Fitzgerald M."/>
            <person name="Haas B."/>
            <person name="Abouelleil A."/>
            <person name="Alvarado L."/>
            <person name="Arachchi H.M."/>
            <person name="Berlin A.M."/>
            <person name="Chapman S.B."/>
            <person name="Goldberg J."/>
            <person name="Griggs A."/>
            <person name="Gujja S."/>
            <person name="Hansen M."/>
            <person name="Howarth C."/>
            <person name="Imamovic A."/>
            <person name="Larimer J."/>
            <person name="McCowen C."/>
            <person name="Montmayeur A."/>
            <person name="Murphy C."/>
            <person name="Neiman D."/>
            <person name="Pearson M."/>
            <person name="Priest M."/>
            <person name="Roberts A."/>
            <person name="Saif S."/>
            <person name="Shea T."/>
            <person name="Sisk P."/>
            <person name="Sykes S."/>
            <person name="Wortman J."/>
            <person name="Nusbaum C."/>
            <person name="Birren B."/>
        </authorList>
    </citation>
    <scope>NUCLEOTIDE SEQUENCE [LARGE SCALE GENOMIC DNA]</scope>
    <source>
        <strain evidence="2 3">2_1_59BFAA</strain>
    </source>
</reference>
<name>K1JL20_9BURK</name>
<accession>K1JL20</accession>
<keyword evidence="1" id="KW-0732">Signal</keyword>
<dbReference type="HOGENOM" id="CLU_1685671_0_0_4"/>
<dbReference type="RefSeq" id="WP_005433034.1">
    <property type="nucleotide sequence ID" value="NZ_JH815513.1"/>
</dbReference>
<evidence type="ECO:0000313" key="2">
    <source>
        <dbReference type="EMBL" id="EKB32315.1"/>
    </source>
</evidence>
<dbReference type="EMBL" id="ADMG01000004">
    <property type="protein sequence ID" value="EKB32315.1"/>
    <property type="molecule type" value="Genomic_DNA"/>
</dbReference>
<evidence type="ECO:0000256" key="1">
    <source>
        <dbReference type="SAM" id="SignalP"/>
    </source>
</evidence>
<feature type="chain" id="PRO_5003846314" evidence="1">
    <location>
        <begin position="20"/>
        <end position="147"/>
    </location>
</feature>
<keyword evidence="3" id="KW-1185">Reference proteome</keyword>
<organism evidence="2 3">
    <name type="scientific">Sutterella wadsworthensis 2_1_59BFAA</name>
    <dbReference type="NCBI Taxonomy" id="742823"/>
    <lineage>
        <taxon>Bacteria</taxon>
        <taxon>Pseudomonadati</taxon>
        <taxon>Pseudomonadota</taxon>
        <taxon>Betaproteobacteria</taxon>
        <taxon>Burkholderiales</taxon>
        <taxon>Sutterellaceae</taxon>
        <taxon>Sutterella</taxon>
    </lineage>
</organism>